<gene>
    <name evidence="4" type="ORF">RYX56_05885</name>
</gene>
<dbReference type="Gene3D" id="2.60.40.790">
    <property type="match status" value="1"/>
</dbReference>
<evidence type="ECO:0000256" key="1">
    <source>
        <dbReference type="PROSITE-ProRule" id="PRU00285"/>
    </source>
</evidence>
<dbReference type="InterPro" id="IPR008978">
    <property type="entry name" value="HSP20-like_chaperone"/>
</dbReference>
<dbReference type="Pfam" id="PF00011">
    <property type="entry name" value="HSP20"/>
    <property type="match status" value="1"/>
</dbReference>
<name>A0ABU3X7M9_9BACI</name>
<evidence type="ECO:0000313" key="5">
    <source>
        <dbReference type="Proteomes" id="UP001287282"/>
    </source>
</evidence>
<proteinExistence type="inferred from homology"/>
<dbReference type="InterPro" id="IPR002068">
    <property type="entry name" value="A-crystallin/Hsp20_dom"/>
</dbReference>
<dbReference type="CDD" id="cd06464">
    <property type="entry name" value="ACD_sHsps-like"/>
    <property type="match status" value="1"/>
</dbReference>
<comment type="similarity">
    <text evidence="1 2">Belongs to the small heat shock protein (HSP20) family.</text>
</comment>
<dbReference type="EMBL" id="JAWJBA010000001">
    <property type="protein sequence ID" value="MDV2683905.1"/>
    <property type="molecule type" value="Genomic_DNA"/>
</dbReference>
<protein>
    <submittedName>
        <fullName evidence="4">Hsp20 family protein</fullName>
    </submittedName>
</protein>
<keyword evidence="5" id="KW-1185">Reference proteome</keyword>
<reference evidence="4 5" key="1">
    <citation type="submission" date="2023-10" db="EMBL/GenBank/DDBJ databases">
        <title>Screening of Alkalihalobacillus lindianensis BZ-TG-R113 and Its Alleviation of Salt Stress on Rapeseed Growth.</title>
        <authorList>
            <person name="Zhao B."/>
            <person name="Guo T."/>
        </authorList>
    </citation>
    <scope>NUCLEOTIDE SEQUENCE [LARGE SCALE GENOMIC DNA]</scope>
    <source>
        <strain evidence="4 5">BZ-TG-R113</strain>
    </source>
</reference>
<evidence type="ECO:0000259" key="3">
    <source>
        <dbReference type="PROSITE" id="PS01031"/>
    </source>
</evidence>
<evidence type="ECO:0000313" key="4">
    <source>
        <dbReference type="EMBL" id="MDV2683905.1"/>
    </source>
</evidence>
<organism evidence="4 5">
    <name type="scientific">Alkalihalophilus lindianensis</name>
    <dbReference type="NCBI Taxonomy" id="1630542"/>
    <lineage>
        <taxon>Bacteria</taxon>
        <taxon>Bacillati</taxon>
        <taxon>Bacillota</taxon>
        <taxon>Bacilli</taxon>
        <taxon>Bacillales</taxon>
        <taxon>Bacillaceae</taxon>
        <taxon>Alkalihalophilus</taxon>
    </lineage>
</organism>
<dbReference type="SUPFAM" id="SSF49764">
    <property type="entry name" value="HSP20-like chaperones"/>
    <property type="match status" value="1"/>
</dbReference>
<comment type="caution">
    <text evidence="4">The sequence shown here is derived from an EMBL/GenBank/DDBJ whole genome shotgun (WGS) entry which is preliminary data.</text>
</comment>
<dbReference type="RefSeq" id="WP_317121131.1">
    <property type="nucleotide sequence ID" value="NZ_JAWJBA010000001.1"/>
</dbReference>
<feature type="domain" description="SHSP" evidence="3">
    <location>
        <begin position="36"/>
        <end position="144"/>
    </location>
</feature>
<sequence length="144" mass="16997">MSEKESWSRKLPQGYQDILKSIDDFFQQTHERLVDHPLFSQTIPIRVSNQRSQVLIEAELPGVDRKQISLDVYNQGIHIKVCEQEELLIQEDKTRTEERQQSIRIRERFIPLGFHLSQSNVIAHYKNGLLSIRIPITHQRIDIQ</sequence>
<evidence type="ECO:0000256" key="2">
    <source>
        <dbReference type="RuleBase" id="RU003616"/>
    </source>
</evidence>
<dbReference type="Proteomes" id="UP001287282">
    <property type="component" value="Unassembled WGS sequence"/>
</dbReference>
<dbReference type="PROSITE" id="PS01031">
    <property type="entry name" value="SHSP"/>
    <property type="match status" value="1"/>
</dbReference>
<accession>A0ABU3X7M9</accession>